<dbReference type="CDD" id="cd15283">
    <property type="entry name" value="7tmC_V2R_pheromone"/>
    <property type="match status" value="1"/>
</dbReference>
<dbReference type="GO" id="GO:0005886">
    <property type="term" value="C:plasma membrane"/>
    <property type="evidence" value="ECO:0007669"/>
    <property type="project" value="UniProtKB-SubCell"/>
</dbReference>
<accession>A0AA97LFH9</accession>
<dbReference type="InterPro" id="IPR011500">
    <property type="entry name" value="GPCR_3_9-Cys_dom"/>
</dbReference>
<dbReference type="AlphaFoldDB" id="A0AA97LFH9"/>
<dbReference type="InterPro" id="IPR000337">
    <property type="entry name" value="GPCR_3"/>
</dbReference>
<keyword evidence="4 12" id="KW-0812">Transmembrane</keyword>
<feature type="transmembrane region" description="Helical" evidence="12">
    <location>
        <begin position="451"/>
        <end position="471"/>
    </location>
</feature>
<dbReference type="Pfam" id="PF00003">
    <property type="entry name" value="7tm_3"/>
    <property type="match status" value="1"/>
</dbReference>
<evidence type="ECO:0000259" key="13">
    <source>
        <dbReference type="PROSITE" id="PS50259"/>
    </source>
</evidence>
<dbReference type="PRINTS" id="PR01535">
    <property type="entry name" value="VOMERONASL2R"/>
</dbReference>
<evidence type="ECO:0000256" key="5">
    <source>
        <dbReference type="ARBA" id="ARBA00022729"/>
    </source>
</evidence>
<feature type="transmembrane region" description="Helical" evidence="12">
    <location>
        <begin position="477"/>
        <end position="498"/>
    </location>
</feature>
<dbReference type="PROSITE" id="PS50259">
    <property type="entry name" value="G_PROTEIN_RECEP_F3_4"/>
    <property type="match status" value="1"/>
</dbReference>
<dbReference type="PANTHER" id="PTHR24061:SF599">
    <property type="entry name" value="G-PROTEIN COUPLED RECEPTORS FAMILY 3 PROFILE DOMAIN-CONTAINING PROTEIN"/>
    <property type="match status" value="1"/>
</dbReference>
<keyword evidence="11" id="KW-0807">Transducer</keyword>
<keyword evidence="7" id="KW-0297">G-protein coupled receptor</keyword>
<evidence type="ECO:0000256" key="4">
    <source>
        <dbReference type="ARBA" id="ARBA00022692"/>
    </source>
</evidence>
<evidence type="ECO:0000313" key="15">
    <source>
        <dbReference type="RefSeq" id="XP_054850292.1"/>
    </source>
</evidence>
<dbReference type="Gene3D" id="3.40.50.2300">
    <property type="match status" value="3"/>
</dbReference>
<gene>
    <name evidence="15" type="primary">LOC129339735</name>
</gene>
<sequence length="525" mass="58908">MEIDEPILVTKHYQHILALAFAIKEMNENAYFLPNISLGFYIINSYQHGRMTYKATLNLLSTQQKFLPNYSCDNHEKIIAVIGGLSSETSADMATILNIYKIPQVHHYLRGVFFNNSAGDTVHFDKYGELVAGFDVTNWVIFPNGSFVRVKVGRLDPQAPAGKELTLNEDQIVWHRGFNQVKPLSVCNDICHPGNSKRKKEGEEFCCYNCVPCPEGMISEQKDMDTCVRCPEDQHPNKQQHRCIPKIISYLSYEEPLGIFLVTLTISCCLFTSLVFAIFVKHQKTPIVKANNRGLTYILLISLLLCFLCSFLFIGQPVKTTCLLRQTAFGIVFSVALSSVLAKTITVILAFMATKPGSRVKIWIGRRLANSIVLSCSFIQAGMCTFWLATFPPFPDKDMHSVDGKITLSCNDGSSTMFYCVLGYLGFLAIVSLTVAFLAKKLPDSFNDAKFITISMVIFCSVWLSFVPTYLSSKGKYMVAVEIFSILSSGAGLLGCIFSPKCYMIVLRPQLNTRENLLRKQKERI</sequence>
<evidence type="ECO:0000256" key="2">
    <source>
        <dbReference type="ARBA" id="ARBA00007242"/>
    </source>
</evidence>
<evidence type="ECO:0000256" key="7">
    <source>
        <dbReference type="ARBA" id="ARBA00023040"/>
    </source>
</evidence>
<dbReference type="InterPro" id="IPR017978">
    <property type="entry name" value="GPCR_3_C"/>
</dbReference>
<dbReference type="RefSeq" id="XP_054850292.1">
    <property type="nucleotide sequence ID" value="XM_054994317.1"/>
</dbReference>
<evidence type="ECO:0000256" key="1">
    <source>
        <dbReference type="ARBA" id="ARBA00004651"/>
    </source>
</evidence>
<evidence type="ECO:0000256" key="11">
    <source>
        <dbReference type="ARBA" id="ARBA00023224"/>
    </source>
</evidence>
<dbReference type="PANTHER" id="PTHR24061">
    <property type="entry name" value="CALCIUM-SENSING RECEPTOR-RELATED"/>
    <property type="match status" value="1"/>
</dbReference>
<proteinExistence type="inferred from homology"/>
<evidence type="ECO:0000256" key="10">
    <source>
        <dbReference type="ARBA" id="ARBA00023180"/>
    </source>
</evidence>
<evidence type="ECO:0000256" key="8">
    <source>
        <dbReference type="ARBA" id="ARBA00023136"/>
    </source>
</evidence>
<dbReference type="KEGG" id="emc:129339735"/>
<feature type="transmembrane region" description="Helical" evidence="12">
    <location>
        <begin position="372"/>
        <end position="391"/>
    </location>
</feature>
<keyword evidence="8 12" id="KW-0472">Membrane</keyword>
<dbReference type="InterPro" id="IPR028082">
    <property type="entry name" value="Peripla_BP_I"/>
</dbReference>
<dbReference type="GeneID" id="129339735"/>
<comment type="subcellular location">
    <subcellularLocation>
        <location evidence="1">Cell membrane</location>
        <topology evidence="1">Multi-pass membrane protein</topology>
    </subcellularLocation>
</comment>
<dbReference type="Pfam" id="PF07562">
    <property type="entry name" value="NCD3G"/>
    <property type="match status" value="1"/>
</dbReference>
<keyword evidence="6 12" id="KW-1133">Transmembrane helix</keyword>
<feature type="domain" description="G-protein coupled receptors family 3 profile" evidence="13">
    <location>
        <begin position="257"/>
        <end position="521"/>
    </location>
</feature>
<reference evidence="15" key="1">
    <citation type="submission" date="2025-08" db="UniProtKB">
        <authorList>
            <consortium name="RefSeq"/>
        </authorList>
    </citation>
    <scope>IDENTIFICATION</scope>
    <source>
        <tissue evidence="15">Blood</tissue>
    </source>
</reference>
<evidence type="ECO:0000256" key="9">
    <source>
        <dbReference type="ARBA" id="ARBA00023170"/>
    </source>
</evidence>
<protein>
    <submittedName>
        <fullName evidence="15">Vomeronasal type-2 receptor 26-like</fullName>
    </submittedName>
</protein>
<keyword evidence="10" id="KW-0325">Glycoprotein</keyword>
<evidence type="ECO:0000313" key="14">
    <source>
        <dbReference type="Proteomes" id="UP001190640"/>
    </source>
</evidence>
<feature type="transmembrane region" description="Helical" evidence="12">
    <location>
        <begin position="294"/>
        <end position="315"/>
    </location>
</feature>
<name>A0AA97LFH9_EUBMA</name>
<dbReference type="FunFam" id="2.10.50.30:FF:000002">
    <property type="entry name" value="Vomeronasal 2 receptor, h1"/>
    <property type="match status" value="1"/>
</dbReference>
<evidence type="ECO:0000256" key="12">
    <source>
        <dbReference type="SAM" id="Phobius"/>
    </source>
</evidence>
<dbReference type="Pfam" id="PF01094">
    <property type="entry name" value="ANF_receptor"/>
    <property type="match status" value="1"/>
</dbReference>
<feature type="transmembrane region" description="Helical" evidence="12">
    <location>
        <begin position="257"/>
        <end position="282"/>
    </location>
</feature>
<dbReference type="InterPro" id="IPR004073">
    <property type="entry name" value="GPCR_3_vmron_rcpt_2"/>
</dbReference>
<dbReference type="PRINTS" id="PR00248">
    <property type="entry name" value="GPCRMGR"/>
</dbReference>
<dbReference type="SUPFAM" id="SSF53822">
    <property type="entry name" value="Periplasmic binding protein-like I"/>
    <property type="match status" value="2"/>
</dbReference>
<dbReference type="Proteomes" id="UP001190640">
    <property type="component" value="Chromosome 12"/>
</dbReference>
<keyword evidence="9" id="KW-0675">Receptor</keyword>
<dbReference type="InterPro" id="IPR001828">
    <property type="entry name" value="ANF_lig-bd_rcpt"/>
</dbReference>
<organism evidence="14 15">
    <name type="scientific">Eublepharis macularius</name>
    <name type="common">Leopard gecko</name>
    <name type="synonym">Cyrtodactylus macularius</name>
    <dbReference type="NCBI Taxonomy" id="481883"/>
    <lineage>
        <taxon>Eukaryota</taxon>
        <taxon>Metazoa</taxon>
        <taxon>Chordata</taxon>
        <taxon>Craniata</taxon>
        <taxon>Vertebrata</taxon>
        <taxon>Euteleostomi</taxon>
        <taxon>Lepidosauria</taxon>
        <taxon>Squamata</taxon>
        <taxon>Bifurcata</taxon>
        <taxon>Gekkota</taxon>
        <taxon>Eublepharidae</taxon>
        <taxon>Eublepharinae</taxon>
        <taxon>Eublepharis</taxon>
    </lineage>
</organism>
<dbReference type="InterPro" id="IPR038550">
    <property type="entry name" value="GPCR_3_9-Cys_sf"/>
</dbReference>
<evidence type="ECO:0000256" key="6">
    <source>
        <dbReference type="ARBA" id="ARBA00022989"/>
    </source>
</evidence>
<evidence type="ECO:0000256" key="3">
    <source>
        <dbReference type="ARBA" id="ARBA00022475"/>
    </source>
</evidence>
<dbReference type="GO" id="GO:0004930">
    <property type="term" value="F:G protein-coupled receptor activity"/>
    <property type="evidence" value="ECO:0007669"/>
    <property type="project" value="UniProtKB-KW"/>
</dbReference>
<keyword evidence="3" id="KW-1003">Cell membrane</keyword>
<feature type="transmembrane region" description="Helical" evidence="12">
    <location>
        <begin position="416"/>
        <end position="439"/>
    </location>
</feature>
<keyword evidence="14" id="KW-1185">Reference proteome</keyword>
<comment type="similarity">
    <text evidence="2">Belongs to the G-protein coupled receptor 3 family.</text>
</comment>
<dbReference type="Gene3D" id="2.10.50.30">
    <property type="entry name" value="GPCR, family 3, nine cysteines domain"/>
    <property type="match status" value="1"/>
</dbReference>
<dbReference type="InterPro" id="IPR000068">
    <property type="entry name" value="GPCR_3_Ca_sens_rcpt-rel"/>
</dbReference>
<keyword evidence="5" id="KW-0732">Signal</keyword>
<feature type="transmembrane region" description="Helical" evidence="12">
    <location>
        <begin position="327"/>
        <end position="351"/>
    </location>
</feature>